<dbReference type="GO" id="GO:0008237">
    <property type="term" value="F:metallopeptidase activity"/>
    <property type="evidence" value="ECO:0007669"/>
    <property type="project" value="InterPro"/>
</dbReference>
<evidence type="ECO:0008006" key="3">
    <source>
        <dbReference type="Google" id="ProtNLM"/>
    </source>
</evidence>
<gene>
    <name evidence="1" type="ORF">CD175_07005</name>
</gene>
<dbReference type="AlphaFoldDB" id="A0A2S6FP88"/>
<organism evidence="1 2">
    <name type="scientific">Pseudomonas laurylsulfatiphila</name>
    <dbReference type="NCBI Taxonomy" id="2011015"/>
    <lineage>
        <taxon>Bacteria</taxon>
        <taxon>Pseudomonadati</taxon>
        <taxon>Pseudomonadota</taxon>
        <taxon>Gammaproteobacteria</taxon>
        <taxon>Pseudomonadales</taxon>
        <taxon>Pseudomonadaceae</taxon>
        <taxon>Pseudomonas</taxon>
    </lineage>
</organism>
<dbReference type="InterPro" id="IPR022385">
    <property type="entry name" value="Rhs_assc_core"/>
</dbReference>
<reference evidence="2" key="1">
    <citation type="submission" date="2017-06" db="EMBL/GenBank/DDBJ databases">
        <authorList>
            <person name="Furmanczyk E.M."/>
        </authorList>
    </citation>
    <scope>NUCLEOTIDE SEQUENCE [LARGE SCALE GENOMIC DNA]</scope>
    <source>
        <strain evidence="2">AP3_16</strain>
    </source>
</reference>
<dbReference type="Proteomes" id="UP000238541">
    <property type="component" value="Unassembled WGS sequence"/>
</dbReference>
<dbReference type="InterPro" id="IPR050708">
    <property type="entry name" value="T6SS_VgrG/RHS"/>
</dbReference>
<dbReference type="Gene3D" id="2.180.10.10">
    <property type="entry name" value="RHS repeat-associated core"/>
    <property type="match status" value="1"/>
</dbReference>
<keyword evidence="2" id="KW-1185">Reference proteome</keyword>
<sequence>MDIHTPTLSAVDPRGLAVRAVAYQRRVAEEPAESRITHQQYDGAGRLARQRDPRLFALLDAPSNLSTTYSLSNQPLCSDSVDAGWQLELPGAAGQALEAWDQRGWHRRTEHDASLRPVAMFEQVVGEVERCAERIQWGAATEEEARHNRCGQPIRQDDPAGSRLMADYGLSALVLFEVRHFLNSIDPPDWPLVETERDRLLEPGEGAQASWSFLPSGELSHQTDTKSHTRHFTYDRAGQLHSVGLQRAGQSSADTLVNAIEYNAFGQIEHERAGNGMRTSSSYDPANGRLTNLDTQGPAQGFLQKLSYGYDPVGNISEIADAALPIQHFANQRIEPVRRFTYDTLYQLISATGWETAKPSLGPALPGWQGFGPPDASRWCNYTETYYYDEAGNLLQRLHHGAVDDTLTMRVASHSNRSVKTRSGQPGIDELFDARGNLLELQPGQALQWNGRNQLAQVTQVARIEGADDIERYVYDSEGARLRKYREVTAKSIVHTPEVRYLPGIELHANSATGERLQVISVQAGRCSVRLLHWDSPPPAGLDNDQWRYCFDDHLGSSAFEVDAQAKTISQEVYYPFGGTAWLAGRHEVETSYKTIRYSGKERDATGLYYYGARYYAPWLQRWLNPDPAGDVDGLNFYRFVRSSPVNFVDQIGCNSLFAFINDFRVERDKGLRHMVEQRGMKNIRKNLPEVADLLIEAFSRAKDVLENVVAELEGGDFNSDIIKSYFGTISSDDTEYLIKGYRGLLSDMEHIEKKTGKVVIFAGVGELVDTEALVNHNDRRRKIYFNSLRVKAGTDESVGSIIIHELSHRNLLFKSKDYWYSAIPIYENQYRASSSNPQFSLMDAMQHVGTEAISKKLMGGVVEESDIDRSLKQKFILGAGASNLDEAMHKFRNSPRIRTDMALANADTLAAFAGAMSRYREDRKTAP</sequence>
<name>A0A2S6FP88_9PSED</name>
<proteinExistence type="predicted"/>
<dbReference type="InterPro" id="IPR024079">
    <property type="entry name" value="MetalloPept_cat_dom_sf"/>
</dbReference>
<protein>
    <recommendedName>
        <fullName evidence="3">RHS repeat protein</fullName>
    </recommendedName>
</protein>
<comment type="caution">
    <text evidence="1">The sequence shown here is derived from an EMBL/GenBank/DDBJ whole genome shotgun (WGS) entry which is preliminary data.</text>
</comment>
<dbReference type="RefSeq" id="WP_104448304.1">
    <property type="nucleotide sequence ID" value="NZ_JBLZZR010000099.1"/>
</dbReference>
<dbReference type="SUPFAM" id="SSF55486">
    <property type="entry name" value="Metalloproteases ('zincins'), catalytic domain"/>
    <property type="match status" value="1"/>
</dbReference>
<dbReference type="PANTHER" id="PTHR32305:SF15">
    <property type="entry name" value="PROTEIN RHSA-RELATED"/>
    <property type="match status" value="1"/>
</dbReference>
<dbReference type="NCBIfam" id="TIGR03696">
    <property type="entry name" value="Rhs_assc_core"/>
    <property type="match status" value="1"/>
</dbReference>
<evidence type="ECO:0000313" key="1">
    <source>
        <dbReference type="EMBL" id="PPK39235.1"/>
    </source>
</evidence>
<dbReference type="PANTHER" id="PTHR32305">
    <property type="match status" value="1"/>
</dbReference>
<dbReference type="Gene3D" id="3.40.390.10">
    <property type="entry name" value="Collagenase (Catalytic Domain)"/>
    <property type="match status" value="1"/>
</dbReference>
<dbReference type="EMBL" id="NIRS01000002">
    <property type="protein sequence ID" value="PPK39235.1"/>
    <property type="molecule type" value="Genomic_DNA"/>
</dbReference>
<evidence type="ECO:0000313" key="2">
    <source>
        <dbReference type="Proteomes" id="UP000238541"/>
    </source>
</evidence>
<accession>A0A2S6FP88</accession>